<evidence type="ECO:0000256" key="3">
    <source>
        <dbReference type="ARBA" id="ARBA00023012"/>
    </source>
</evidence>
<evidence type="ECO:0000256" key="1">
    <source>
        <dbReference type="ARBA" id="ARBA00022679"/>
    </source>
</evidence>
<dbReference type="AlphaFoldDB" id="A0A1C5HJ22"/>
<dbReference type="GO" id="GO:0016020">
    <property type="term" value="C:membrane"/>
    <property type="evidence" value="ECO:0007669"/>
    <property type="project" value="InterPro"/>
</dbReference>
<keyword evidence="1" id="KW-0808">Transferase</keyword>
<dbReference type="RefSeq" id="WP_088993246.1">
    <property type="nucleotide sequence ID" value="NZ_LT607750.1"/>
</dbReference>
<dbReference type="PANTHER" id="PTHR24421">
    <property type="entry name" value="NITRATE/NITRITE SENSOR PROTEIN NARX-RELATED"/>
    <property type="match status" value="1"/>
</dbReference>
<reference evidence="6 7" key="1">
    <citation type="submission" date="2016-06" db="EMBL/GenBank/DDBJ databases">
        <authorList>
            <person name="Kjaerup R.B."/>
            <person name="Dalgaard T.S."/>
            <person name="Juul-Madsen H.R."/>
        </authorList>
    </citation>
    <scope>NUCLEOTIDE SEQUENCE [LARGE SCALE GENOMIC DNA]</scope>
    <source>
        <strain evidence="6 7">DSM 43904</strain>
    </source>
</reference>
<dbReference type="Proteomes" id="UP000198217">
    <property type="component" value="Chromosome I"/>
</dbReference>
<dbReference type="PANTHER" id="PTHR24421:SF63">
    <property type="entry name" value="SENSOR HISTIDINE KINASE DESK"/>
    <property type="match status" value="1"/>
</dbReference>
<accession>A0A1C5HJ22</accession>
<dbReference type="Pfam" id="PF07730">
    <property type="entry name" value="HisKA_3"/>
    <property type="match status" value="1"/>
</dbReference>
<evidence type="ECO:0000259" key="5">
    <source>
        <dbReference type="Pfam" id="PF07730"/>
    </source>
</evidence>
<evidence type="ECO:0000256" key="2">
    <source>
        <dbReference type="ARBA" id="ARBA00022777"/>
    </source>
</evidence>
<dbReference type="GO" id="GO:0046983">
    <property type="term" value="F:protein dimerization activity"/>
    <property type="evidence" value="ECO:0007669"/>
    <property type="project" value="InterPro"/>
</dbReference>
<feature type="transmembrane region" description="Helical" evidence="4">
    <location>
        <begin position="73"/>
        <end position="93"/>
    </location>
</feature>
<dbReference type="InterPro" id="IPR011712">
    <property type="entry name" value="Sig_transdc_His_kin_sub3_dim/P"/>
</dbReference>
<keyword evidence="3" id="KW-0902">Two-component regulatory system</keyword>
<feature type="transmembrane region" description="Helical" evidence="4">
    <location>
        <begin position="100"/>
        <end position="123"/>
    </location>
</feature>
<keyword evidence="4" id="KW-1133">Transmembrane helix</keyword>
<dbReference type="Gene3D" id="3.30.565.10">
    <property type="entry name" value="Histidine kinase-like ATPase, C-terminal domain"/>
    <property type="match status" value="1"/>
</dbReference>
<protein>
    <submittedName>
        <fullName evidence="6">Two-component system, NarL family, sensor histidine kinase DesK</fullName>
    </submittedName>
</protein>
<keyword evidence="4" id="KW-0472">Membrane</keyword>
<dbReference type="Gene3D" id="1.20.5.1930">
    <property type="match status" value="1"/>
</dbReference>
<gene>
    <name evidence="6" type="ORF">GA0070609_1641</name>
</gene>
<sequence length="372" mass="40054">MRDTYCTEPQPAVAWFARHPGPWFALVWAPLLLTAPLVAAVADGRLPRAGHVVVVGVGYAYAVWLPFRSRTPRWRAEVVAAVLVLLVTAYLVLWRTDRQFVFPLLAIAVAVAVRPRWALGTIASLTLSGALAAGMETGSVDTALSLGFATFFGGVGTFLVYHLLDLAAELRRTRERLARAAVDEERLRFSRDLHDLLGHTLSVMVVSAQAVRRLAERDPAAAAEHARDIETTGRRALTEVRQAVTGYRSVRLDDELAGARTALAAGNVRLDLTPPAVPLDADVDSLLGWVVREGTTNVLRHARARTCRIAVTSDGSTVTVEIVDDGREGPAGEEGSGLHGLRERVEDLGGELIASRTPSGFRLAASVPVGSR</sequence>
<feature type="transmembrane region" description="Helical" evidence="4">
    <location>
        <begin position="23"/>
        <end position="42"/>
    </location>
</feature>
<organism evidence="6 7">
    <name type="scientific">Micromonospora echinaurantiaca</name>
    <dbReference type="NCBI Taxonomy" id="47857"/>
    <lineage>
        <taxon>Bacteria</taxon>
        <taxon>Bacillati</taxon>
        <taxon>Actinomycetota</taxon>
        <taxon>Actinomycetes</taxon>
        <taxon>Micromonosporales</taxon>
        <taxon>Micromonosporaceae</taxon>
        <taxon>Micromonospora</taxon>
    </lineage>
</organism>
<dbReference type="EMBL" id="LT607750">
    <property type="protein sequence ID" value="SCG45521.1"/>
    <property type="molecule type" value="Genomic_DNA"/>
</dbReference>
<name>A0A1C5HJ22_9ACTN</name>
<keyword evidence="2 6" id="KW-0418">Kinase</keyword>
<proteinExistence type="predicted"/>
<evidence type="ECO:0000256" key="4">
    <source>
        <dbReference type="SAM" id="Phobius"/>
    </source>
</evidence>
<feature type="transmembrane region" description="Helical" evidence="4">
    <location>
        <begin position="49"/>
        <end position="67"/>
    </location>
</feature>
<feature type="transmembrane region" description="Helical" evidence="4">
    <location>
        <begin position="143"/>
        <end position="164"/>
    </location>
</feature>
<keyword evidence="7" id="KW-1185">Reference proteome</keyword>
<evidence type="ECO:0000313" key="7">
    <source>
        <dbReference type="Proteomes" id="UP000198217"/>
    </source>
</evidence>
<dbReference type="CDD" id="cd16917">
    <property type="entry name" value="HATPase_UhpB-NarQ-NarX-like"/>
    <property type="match status" value="1"/>
</dbReference>
<feature type="domain" description="Signal transduction histidine kinase subgroup 3 dimerisation and phosphoacceptor" evidence="5">
    <location>
        <begin position="185"/>
        <end position="250"/>
    </location>
</feature>
<dbReference type="InterPro" id="IPR050482">
    <property type="entry name" value="Sensor_HK_TwoCompSys"/>
</dbReference>
<dbReference type="GO" id="GO:0000155">
    <property type="term" value="F:phosphorelay sensor kinase activity"/>
    <property type="evidence" value="ECO:0007669"/>
    <property type="project" value="InterPro"/>
</dbReference>
<dbReference type="SUPFAM" id="SSF55874">
    <property type="entry name" value="ATPase domain of HSP90 chaperone/DNA topoisomerase II/histidine kinase"/>
    <property type="match status" value="1"/>
</dbReference>
<dbReference type="InterPro" id="IPR036890">
    <property type="entry name" value="HATPase_C_sf"/>
</dbReference>
<evidence type="ECO:0000313" key="6">
    <source>
        <dbReference type="EMBL" id="SCG45521.1"/>
    </source>
</evidence>
<keyword evidence="4" id="KW-0812">Transmembrane</keyword>